<protein>
    <recommendedName>
        <fullName evidence="4">DUF4245 domain-containing protein</fullName>
    </recommendedName>
</protein>
<keyword evidence="1" id="KW-0812">Transmembrane</keyword>
<evidence type="ECO:0000313" key="2">
    <source>
        <dbReference type="EMBL" id="TWS26525.1"/>
    </source>
</evidence>
<reference evidence="2 3" key="1">
    <citation type="submission" date="2019-06" db="EMBL/GenBank/DDBJ databases">
        <authorList>
            <person name="Teng J.L.L."/>
            <person name="Lee H.H."/>
            <person name="Lau S.K.P."/>
            <person name="Woo P.C.Y."/>
        </authorList>
    </citation>
    <scope>NUCLEOTIDE SEQUENCE [LARGE SCALE GENOMIC DNA]</scope>
    <source>
        <strain evidence="2 3">HKU70</strain>
    </source>
</reference>
<gene>
    <name evidence="2" type="ORF">FK268_04680</name>
</gene>
<accession>A0A5C5RWE9</accession>
<dbReference type="OrthoDB" id="4774856at2"/>
<proteinExistence type="predicted"/>
<name>A0A5C5RWE9_9ACTN</name>
<evidence type="ECO:0000313" key="3">
    <source>
        <dbReference type="Proteomes" id="UP000319792"/>
    </source>
</evidence>
<comment type="caution">
    <text evidence="2">The sequence shown here is derived from an EMBL/GenBank/DDBJ whole genome shotgun (WGS) entry which is preliminary data.</text>
</comment>
<dbReference type="Proteomes" id="UP000319792">
    <property type="component" value="Unassembled WGS sequence"/>
</dbReference>
<keyword evidence="3" id="KW-1185">Reference proteome</keyword>
<feature type="transmembrane region" description="Helical" evidence="1">
    <location>
        <begin position="9"/>
        <end position="29"/>
    </location>
</feature>
<reference evidence="2 3" key="2">
    <citation type="submission" date="2019-08" db="EMBL/GenBank/DDBJ databases">
        <title>Tsukamurella conjunctivitidis sp. nov., Tsukamurella assacharolytica sp. nov. and Tsukamurella sputae sp. nov. isolated from patients with conjunctivitis, bacteraemia (lymphoma) and respiratory infection (sputum) in Hong Kong.</title>
        <authorList>
            <person name="Fok K.M.N."/>
            <person name="Fong J.Y.H."/>
        </authorList>
    </citation>
    <scope>NUCLEOTIDE SEQUENCE [LARGE SCALE GENOMIC DNA]</scope>
    <source>
        <strain evidence="2 3">HKU70</strain>
    </source>
</reference>
<sequence>MNRSRAGDASVSVGVILVVGGLAAGWYGLERAVPTPRTPVADHTYRVGDDDAGVDFRAPSGWDKIPSGQADVVRFVHPSGSSLSVRLTTGMTDFTTAAPRRLRALEAGGVDARFTGDVRGEQFTGRSCTASGGGKSGECAVVGRSSLLVTVLTLRGPDGAVADLTALVRSMREA</sequence>
<keyword evidence="1" id="KW-0472">Membrane</keyword>
<evidence type="ECO:0008006" key="4">
    <source>
        <dbReference type="Google" id="ProtNLM"/>
    </source>
</evidence>
<dbReference type="AlphaFoldDB" id="A0A5C5RWE9"/>
<dbReference type="RefSeq" id="WP_146431541.1">
    <property type="nucleotide sequence ID" value="NZ_VIGV01000001.1"/>
</dbReference>
<evidence type="ECO:0000256" key="1">
    <source>
        <dbReference type="SAM" id="Phobius"/>
    </source>
</evidence>
<organism evidence="2 3">
    <name type="scientific">Tsukamurella sputi</name>
    <dbReference type="NCBI Taxonomy" id="2591848"/>
    <lineage>
        <taxon>Bacteria</taxon>
        <taxon>Bacillati</taxon>
        <taxon>Actinomycetota</taxon>
        <taxon>Actinomycetes</taxon>
        <taxon>Mycobacteriales</taxon>
        <taxon>Tsukamurellaceae</taxon>
        <taxon>Tsukamurella</taxon>
    </lineage>
</organism>
<dbReference type="EMBL" id="VIGV01000001">
    <property type="protein sequence ID" value="TWS26525.1"/>
    <property type="molecule type" value="Genomic_DNA"/>
</dbReference>
<keyword evidence="1" id="KW-1133">Transmembrane helix</keyword>